<evidence type="ECO:0000256" key="12">
    <source>
        <dbReference type="ARBA" id="ARBA00022982"/>
    </source>
</evidence>
<comment type="cofactor">
    <cofactor evidence="1 14">
        <name>FAD</name>
        <dbReference type="ChEBI" id="CHEBI:57692"/>
    </cofactor>
</comment>
<protein>
    <recommendedName>
        <fullName evidence="6 14">NADH dehydrogenase [ubiquinone] 1 alpha subcomplex subunit 10, mitochondrial</fullName>
    </recommendedName>
</protein>
<dbReference type="InterPro" id="IPR050566">
    <property type="entry name" value="Deoxyribonucleoside_kinase"/>
</dbReference>
<dbReference type="PANTHER" id="PTHR10513:SF15">
    <property type="entry name" value="NADH DEHYDROGENASE [UBIQUINONE] 1 ALPHA SUBCOMPLEX SUBUNIT 10, MITOCHONDRIAL"/>
    <property type="match status" value="1"/>
</dbReference>
<evidence type="ECO:0000256" key="1">
    <source>
        <dbReference type="ARBA" id="ARBA00001974"/>
    </source>
</evidence>
<dbReference type="CDD" id="cd02030">
    <property type="entry name" value="NDUO42"/>
    <property type="match status" value="1"/>
</dbReference>
<evidence type="ECO:0000259" key="15">
    <source>
        <dbReference type="Pfam" id="PF01712"/>
    </source>
</evidence>
<keyword evidence="13 14" id="KW-0496">Mitochondrion</keyword>
<sequence length="370" mass="43552">MTMAVQGGLLFRAGGGLARVCRFKAALPTNMAAAPSLKFHTSPVASYRKEERYSWFNYVLGDWFSRKENERSKIFVIDGNLAVGKTTLGKTLAEKLDMKYFPEVDVHYFDRFEGDGLPMDKKFSGNVSLEQFYKDPSDPDGHSIRFQMIMFVLRYFQYCEAMNHLISTGQGVILDRSVHSDFVFLEAMYKERYIKKHCYDYYYMVKEEVINKILPPHLVIYLDVPPEEVQKKIEKRGIQMEKDIPLTYLETLDEAYKNDFLKNYSKWSEVLTYDWTNYGDTELILEDINALTYENSPWNKEEDKSLHHRRRILHDPYRVGSWFNIPEYIPEVTLNAVDIINLREEHKNLPGRRFAPGFNPDVGDRVWFKW</sequence>
<dbReference type="EMBL" id="OV696695">
    <property type="protein sequence ID" value="CAH1237896.1"/>
    <property type="molecule type" value="Genomic_DNA"/>
</dbReference>
<keyword evidence="10 14" id="KW-0274">FAD</keyword>
<organism evidence="16 17">
    <name type="scientific">Branchiostoma lanceolatum</name>
    <name type="common">Common lancelet</name>
    <name type="synonym">Amphioxus lanceolatum</name>
    <dbReference type="NCBI Taxonomy" id="7740"/>
    <lineage>
        <taxon>Eukaryota</taxon>
        <taxon>Metazoa</taxon>
        <taxon>Chordata</taxon>
        <taxon>Cephalochordata</taxon>
        <taxon>Leptocardii</taxon>
        <taxon>Amphioxiformes</taxon>
        <taxon>Branchiostomatidae</taxon>
        <taxon>Branchiostoma</taxon>
    </lineage>
</organism>
<evidence type="ECO:0000256" key="6">
    <source>
        <dbReference type="ARBA" id="ARBA00017279"/>
    </source>
</evidence>
<keyword evidence="12 14" id="KW-0249">Electron transport</keyword>
<keyword evidence="7 14" id="KW-0813">Transport</keyword>
<dbReference type="PANTHER" id="PTHR10513">
    <property type="entry name" value="DEOXYNUCLEOSIDE KINASE"/>
    <property type="match status" value="1"/>
</dbReference>
<name>A0A8J9W678_BRALA</name>
<evidence type="ECO:0000256" key="7">
    <source>
        <dbReference type="ARBA" id="ARBA00022448"/>
    </source>
</evidence>
<evidence type="ECO:0000256" key="14">
    <source>
        <dbReference type="PIRNR" id="PIRNR000543"/>
    </source>
</evidence>
<dbReference type="InterPro" id="IPR015828">
    <property type="entry name" value="NDUFA10"/>
</dbReference>
<comment type="function">
    <text evidence="2 14">Accessory subunit of the mitochondrial membrane respiratory chain NADH dehydrogenase (Complex I), that is believed not to be involved in catalysis. Complex I functions in the transfer of electrons from NADH to the respiratory chain. The immediate electron acceptor for the enzyme is believed to be ubiquinone.</text>
</comment>
<evidence type="ECO:0000256" key="8">
    <source>
        <dbReference type="ARBA" id="ARBA00022630"/>
    </source>
</evidence>
<keyword evidence="8 14" id="KW-0285">Flavoprotein</keyword>
<evidence type="ECO:0000256" key="10">
    <source>
        <dbReference type="ARBA" id="ARBA00022827"/>
    </source>
</evidence>
<keyword evidence="9 14" id="KW-0679">Respiratory chain</keyword>
<keyword evidence="17" id="KW-1185">Reference proteome</keyword>
<dbReference type="InterPro" id="IPR031314">
    <property type="entry name" value="DNK_dom"/>
</dbReference>
<dbReference type="Proteomes" id="UP000838412">
    <property type="component" value="Chromosome 10"/>
</dbReference>
<dbReference type="InterPro" id="IPR027417">
    <property type="entry name" value="P-loop_NTPase"/>
</dbReference>
<dbReference type="SUPFAM" id="SSF52540">
    <property type="entry name" value="P-loop containing nucleoside triphosphate hydrolases"/>
    <property type="match status" value="1"/>
</dbReference>
<feature type="domain" description="Deoxynucleoside kinase" evidence="15">
    <location>
        <begin position="75"/>
        <end position="277"/>
    </location>
</feature>
<dbReference type="AlphaFoldDB" id="A0A8J9W678"/>
<keyword evidence="11" id="KW-0809">Transit peptide</keyword>
<gene>
    <name evidence="16" type="primary">NDUFA10</name>
    <name evidence="16" type="ORF">BLAG_LOCUS2687</name>
</gene>
<dbReference type="GO" id="GO:0006120">
    <property type="term" value="P:mitochondrial electron transport, NADH to ubiquinone"/>
    <property type="evidence" value="ECO:0007669"/>
    <property type="project" value="InterPro"/>
</dbReference>
<dbReference type="GO" id="GO:0005759">
    <property type="term" value="C:mitochondrial matrix"/>
    <property type="evidence" value="ECO:0007669"/>
    <property type="project" value="UniProtKB-SubCell"/>
</dbReference>
<evidence type="ECO:0000256" key="9">
    <source>
        <dbReference type="ARBA" id="ARBA00022660"/>
    </source>
</evidence>
<accession>A0A8J9W678</accession>
<dbReference type="Pfam" id="PF01712">
    <property type="entry name" value="dNK"/>
    <property type="match status" value="1"/>
</dbReference>
<evidence type="ECO:0000256" key="5">
    <source>
        <dbReference type="ARBA" id="ARBA00011514"/>
    </source>
</evidence>
<evidence type="ECO:0000256" key="4">
    <source>
        <dbReference type="ARBA" id="ARBA00008606"/>
    </source>
</evidence>
<comment type="similarity">
    <text evidence="4 14">Belongs to the complex I NDUFA10 subunit family.</text>
</comment>
<evidence type="ECO:0000256" key="11">
    <source>
        <dbReference type="ARBA" id="ARBA00022946"/>
    </source>
</evidence>
<evidence type="ECO:0000256" key="3">
    <source>
        <dbReference type="ARBA" id="ARBA00004305"/>
    </source>
</evidence>
<comment type="subunit">
    <text evidence="5">Complex I is composed of 45 different subunits. This a component of the hydrophobic protein fraction.</text>
</comment>
<comment type="subcellular location">
    <subcellularLocation>
        <location evidence="3 14">Mitochondrion matrix</location>
    </subcellularLocation>
</comment>
<proteinExistence type="inferred from homology"/>
<dbReference type="OrthoDB" id="17400at2759"/>
<evidence type="ECO:0000256" key="13">
    <source>
        <dbReference type="ARBA" id="ARBA00023128"/>
    </source>
</evidence>
<evidence type="ECO:0000256" key="2">
    <source>
        <dbReference type="ARBA" id="ARBA00003195"/>
    </source>
</evidence>
<dbReference type="Gene3D" id="3.40.50.300">
    <property type="entry name" value="P-loop containing nucleotide triphosphate hydrolases"/>
    <property type="match status" value="1"/>
</dbReference>
<reference evidence="16" key="1">
    <citation type="submission" date="2022-01" db="EMBL/GenBank/DDBJ databases">
        <authorList>
            <person name="Braso-Vives M."/>
        </authorList>
    </citation>
    <scope>NUCLEOTIDE SEQUENCE</scope>
</reference>
<evidence type="ECO:0000313" key="16">
    <source>
        <dbReference type="EMBL" id="CAH1237896.1"/>
    </source>
</evidence>
<dbReference type="PIRSF" id="PIRSF000543">
    <property type="entry name" value="NADH_UQ_42KD"/>
    <property type="match status" value="1"/>
</dbReference>
<evidence type="ECO:0000313" key="17">
    <source>
        <dbReference type="Proteomes" id="UP000838412"/>
    </source>
</evidence>